<evidence type="ECO:0000256" key="3">
    <source>
        <dbReference type="ARBA" id="ARBA00029447"/>
    </source>
</evidence>
<dbReference type="RefSeq" id="WP_099914478.1">
    <property type="nucleotide sequence ID" value="NZ_BMHS01000003.1"/>
</dbReference>
<dbReference type="SMART" id="SM00283">
    <property type="entry name" value="MA"/>
    <property type="match status" value="1"/>
</dbReference>
<feature type="domain" description="Methyl-accepting transducer" evidence="6">
    <location>
        <begin position="269"/>
        <end position="498"/>
    </location>
</feature>
<dbReference type="CDD" id="cd19411">
    <property type="entry name" value="MCP2201-like_sensor"/>
    <property type="match status" value="1"/>
</dbReference>
<reference evidence="8 9" key="1">
    <citation type="submission" date="2017-10" db="EMBL/GenBank/DDBJ databases">
        <title>Massilia psychrophilum sp. nov., a novel purple-pigmented bacterium isolated from Tianshan glacier, Xinjiang Municipality, China.</title>
        <authorList>
            <person name="Wang H."/>
        </authorList>
    </citation>
    <scope>NUCLEOTIDE SEQUENCE [LARGE SCALE GENOMIC DNA]</scope>
    <source>
        <strain evidence="8 9">JCM 30813</strain>
    </source>
</reference>
<dbReference type="Pfam" id="PF12729">
    <property type="entry name" value="4HB_MCP_1"/>
    <property type="match status" value="1"/>
</dbReference>
<proteinExistence type="inferred from homology"/>
<evidence type="ECO:0000256" key="2">
    <source>
        <dbReference type="ARBA" id="ARBA00022481"/>
    </source>
</evidence>
<dbReference type="PROSITE" id="PS50111">
    <property type="entry name" value="CHEMOTAXIS_TRANSDUC_2"/>
    <property type="match status" value="1"/>
</dbReference>
<keyword evidence="9" id="KW-1185">Reference proteome</keyword>
<name>A0A2G8T5W8_9BURK</name>
<dbReference type="CDD" id="cd06225">
    <property type="entry name" value="HAMP"/>
    <property type="match status" value="1"/>
</dbReference>
<dbReference type="Proteomes" id="UP000228593">
    <property type="component" value="Unassembled WGS sequence"/>
</dbReference>
<keyword evidence="4" id="KW-0807">Transducer</keyword>
<protein>
    <submittedName>
        <fullName evidence="8">Methyl-accepting chemotaxis protein</fullName>
    </submittedName>
</protein>
<sequence>MQITQLNTGARVMVSFSIVLLVMATVSITALWRLQTANASTADLVHEKLAKQQLTSEVLGMSRLNGIRTAAIARSDSLEVSDYFQLQLNAGEKTQAALELRLARFVADPAEQAKIIDVDAQKKIYLAVRAEIFKLKEMGKTQEVAELADTRLEAGFQRYTGALAELLAYQTRQSTLVALESDSQFAVSRNLLIGLGVFALSIGCALAWLLTRSIVKPLRDAVNVIVRIAGGDLRPAPRQFRTDEIGEVLDALGAMTTRLAATVGKVREGASTIDVASKEIASGNGDLSRRTEHQAGALEETASSVEQLTAAVKQNSAHAHEANELARQASQVAGKGGKVVSDVVDTMQAISSFAKKIVEITAVIDGIAFQTNLLALNAAVEAARAGEHGRGFAVVAGEVRSLAQRSSTAAREIKVLIGDSGERIDAGSRLTAVAGTTMNEIMQSVQRVATIMAAISDASSEQEAGIGQINGAIMELDAVTQQNAALVEEAAASAEAMHTQANDLAKLVSYFQLLDGKSDAPATIAAAWRAPARQARHAGVDRLKRIGADA</sequence>
<keyword evidence="2" id="KW-0488">Methylation</keyword>
<dbReference type="InterPro" id="IPR047347">
    <property type="entry name" value="YvaQ-like_sensor"/>
</dbReference>
<keyword evidence="5" id="KW-1133">Transmembrane helix</keyword>
<comment type="caution">
    <text evidence="8">The sequence shown here is derived from an EMBL/GenBank/DDBJ whole genome shotgun (WGS) entry which is preliminary data.</text>
</comment>
<dbReference type="GO" id="GO:0006935">
    <property type="term" value="P:chemotaxis"/>
    <property type="evidence" value="ECO:0007669"/>
    <property type="project" value="TreeGrafter"/>
</dbReference>
<evidence type="ECO:0000313" key="8">
    <source>
        <dbReference type="EMBL" id="PIL41436.1"/>
    </source>
</evidence>
<dbReference type="EMBL" id="PDOB01000002">
    <property type="protein sequence ID" value="PIL41436.1"/>
    <property type="molecule type" value="Genomic_DNA"/>
</dbReference>
<evidence type="ECO:0000259" key="7">
    <source>
        <dbReference type="PROSITE" id="PS50885"/>
    </source>
</evidence>
<keyword evidence="5" id="KW-0472">Membrane</keyword>
<evidence type="ECO:0000256" key="5">
    <source>
        <dbReference type="SAM" id="Phobius"/>
    </source>
</evidence>
<gene>
    <name evidence="8" type="ORF">CR103_02725</name>
</gene>
<dbReference type="Gene3D" id="1.10.287.950">
    <property type="entry name" value="Methyl-accepting chemotaxis protein"/>
    <property type="match status" value="1"/>
</dbReference>
<dbReference type="InterPro" id="IPR051310">
    <property type="entry name" value="MCP_chemotaxis"/>
</dbReference>
<dbReference type="OrthoDB" id="5441488at2"/>
<dbReference type="InterPro" id="IPR003660">
    <property type="entry name" value="HAMP_dom"/>
</dbReference>
<evidence type="ECO:0000259" key="6">
    <source>
        <dbReference type="PROSITE" id="PS50111"/>
    </source>
</evidence>
<dbReference type="SUPFAM" id="SSF58104">
    <property type="entry name" value="Methyl-accepting chemotaxis protein (MCP) signaling domain"/>
    <property type="match status" value="1"/>
</dbReference>
<feature type="transmembrane region" description="Helical" evidence="5">
    <location>
        <begin position="191"/>
        <end position="210"/>
    </location>
</feature>
<evidence type="ECO:0000256" key="1">
    <source>
        <dbReference type="ARBA" id="ARBA00004370"/>
    </source>
</evidence>
<dbReference type="GO" id="GO:0004888">
    <property type="term" value="F:transmembrane signaling receptor activity"/>
    <property type="evidence" value="ECO:0007669"/>
    <property type="project" value="TreeGrafter"/>
</dbReference>
<dbReference type="PROSITE" id="PS50885">
    <property type="entry name" value="HAMP"/>
    <property type="match status" value="1"/>
</dbReference>
<feature type="domain" description="HAMP" evidence="7">
    <location>
        <begin position="212"/>
        <end position="264"/>
    </location>
</feature>
<dbReference type="AlphaFoldDB" id="A0A2G8T5W8"/>
<evidence type="ECO:0000256" key="4">
    <source>
        <dbReference type="PROSITE-ProRule" id="PRU00284"/>
    </source>
</evidence>
<accession>A0A2G8T5W8</accession>
<comment type="similarity">
    <text evidence="3">Belongs to the methyl-accepting chemotaxis (MCP) protein family.</text>
</comment>
<evidence type="ECO:0000313" key="9">
    <source>
        <dbReference type="Proteomes" id="UP000228593"/>
    </source>
</evidence>
<dbReference type="GO" id="GO:0007165">
    <property type="term" value="P:signal transduction"/>
    <property type="evidence" value="ECO:0007669"/>
    <property type="project" value="UniProtKB-KW"/>
</dbReference>
<feature type="transmembrane region" description="Helical" evidence="5">
    <location>
        <begin position="12"/>
        <end position="32"/>
    </location>
</feature>
<comment type="subcellular location">
    <subcellularLocation>
        <location evidence="1">Membrane</location>
    </subcellularLocation>
</comment>
<dbReference type="PANTHER" id="PTHR43531:SF14">
    <property type="entry name" value="METHYL-ACCEPTING CHEMOTAXIS PROTEIN I-RELATED"/>
    <property type="match status" value="1"/>
</dbReference>
<dbReference type="SMART" id="SM00304">
    <property type="entry name" value="HAMP"/>
    <property type="match status" value="1"/>
</dbReference>
<dbReference type="InterPro" id="IPR024478">
    <property type="entry name" value="HlyB_4HB_MCP"/>
</dbReference>
<dbReference type="GO" id="GO:0005886">
    <property type="term" value="C:plasma membrane"/>
    <property type="evidence" value="ECO:0007669"/>
    <property type="project" value="TreeGrafter"/>
</dbReference>
<dbReference type="CDD" id="cd11386">
    <property type="entry name" value="MCP_signal"/>
    <property type="match status" value="1"/>
</dbReference>
<organism evidence="8 9">
    <name type="scientific">Massilia psychrophila</name>
    <dbReference type="NCBI Taxonomy" id="1603353"/>
    <lineage>
        <taxon>Bacteria</taxon>
        <taxon>Pseudomonadati</taxon>
        <taxon>Pseudomonadota</taxon>
        <taxon>Betaproteobacteria</taxon>
        <taxon>Burkholderiales</taxon>
        <taxon>Oxalobacteraceae</taxon>
        <taxon>Telluria group</taxon>
        <taxon>Massilia</taxon>
    </lineage>
</organism>
<dbReference type="Pfam" id="PF00672">
    <property type="entry name" value="HAMP"/>
    <property type="match status" value="1"/>
</dbReference>
<keyword evidence="5" id="KW-0812">Transmembrane</keyword>
<dbReference type="InterPro" id="IPR004089">
    <property type="entry name" value="MCPsignal_dom"/>
</dbReference>
<dbReference type="Pfam" id="PF00015">
    <property type="entry name" value="MCPsignal"/>
    <property type="match status" value="1"/>
</dbReference>
<dbReference type="PANTHER" id="PTHR43531">
    <property type="entry name" value="PROTEIN ICFG"/>
    <property type="match status" value="1"/>
</dbReference>
<dbReference type="FunFam" id="1.10.287.950:FF:000001">
    <property type="entry name" value="Methyl-accepting chemotaxis sensory transducer"/>
    <property type="match status" value="1"/>
</dbReference>